<keyword evidence="6" id="KW-0378">Hydrolase</keyword>
<dbReference type="SMART" id="SM00986">
    <property type="entry name" value="UDG"/>
    <property type="match status" value="1"/>
</dbReference>
<dbReference type="NCBIfam" id="TIGR00758">
    <property type="entry name" value="UDG_fam4"/>
    <property type="match status" value="1"/>
</dbReference>
<evidence type="ECO:0000256" key="6">
    <source>
        <dbReference type="ARBA" id="ARBA00022801"/>
    </source>
</evidence>
<evidence type="ECO:0000256" key="3">
    <source>
        <dbReference type="ARBA" id="ARBA00022485"/>
    </source>
</evidence>
<sequence>MAAPERPGAQQWVPPDADVPALAAAAPACRGCELWAPATQVVFSSGSPRAAIVLVGEQPGDREDREGEPFVGPAGRLLDEALEEAGVARDDVYVTNAVKHFRFVERGPRRLHKTPAVAHIRACLPWLEAELAAVRPRVVVALGATAARAVLGHDVTVGDVRGQVLDGPAGVRVVVTAHPAAILRLRDRADREEARAALVADLTTAGRAAA</sequence>
<keyword evidence="9" id="KW-0234">DNA repair</keyword>
<keyword evidence="3" id="KW-0004">4Fe-4S</keyword>
<keyword evidence="4" id="KW-0479">Metal-binding</keyword>
<dbReference type="STRING" id="590998.Celf_3534"/>
<keyword evidence="7" id="KW-0408">Iron</keyword>
<dbReference type="AlphaFoldDB" id="F4H327"/>
<dbReference type="GO" id="GO:0051539">
    <property type="term" value="F:4 iron, 4 sulfur cluster binding"/>
    <property type="evidence" value="ECO:0007669"/>
    <property type="project" value="UniProtKB-KW"/>
</dbReference>
<organism evidence="11 12">
    <name type="scientific">Cellulomonas fimi (strain ATCC 484 / DSM 20113 / JCM 1341 / CCUG 24087 / LMG 16345 / NBRC 15513 / NCIMB 8980 / NCTC 7547 / NRS-133)</name>
    <dbReference type="NCBI Taxonomy" id="590998"/>
    <lineage>
        <taxon>Bacteria</taxon>
        <taxon>Bacillati</taxon>
        <taxon>Actinomycetota</taxon>
        <taxon>Actinomycetes</taxon>
        <taxon>Micrococcales</taxon>
        <taxon>Cellulomonadaceae</taxon>
        <taxon>Cellulomonas</taxon>
    </lineage>
</organism>
<evidence type="ECO:0000256" key="7">
    <source>
        <dbReference type="ARBA" id="ARBA00023004"/>
    </source>
</evidence>
<evidence type="ECO:0000313" key="11">
    <source>
        <dbReference type="EMBL" id="AEE47645.1"/>
    </source>
</evidence>
<dbReference type="InterPro" id="IPR005122">
    <property type="entry name" value="Uracil-DNA_glycosylase-like"/>
</dbReference>
<dbReference type="InterPro" id="IPR036895">
    <property type="entry name" value="Uracil-DNA_glycosylase-like_sf"/>
</dbReference>
<dbReference type="NCBIfam" id="TIGR03914">
    <property type="entry name" value="UDG_fam_dom"/>
    <property type="match status" value="1"/>
</dbReference>
<reference evidence="11 12" key="1">
    <citation type="submission" date="2011-04" db="EMBL/GenBank/DDBJ databases">
        <title>Complete sequence of Cellulomonas fimi ATCC 484.</title>
        <authorList>
            <consortium name="US DOE Joint Genome Institute"/>
            <person name="Lucas S."/>
            <person name="Han J."/>
            <person name="Lapidus A."/>
            <person name="Cheng J.-F."/>
            <person name="Goodwin L."/>
            <person name="Pitluck S."/>
            <person name="Peters L."/>
            <person name="Chertkov O."/>
            <person name="Detter J.C."/>
            <person name="Han C."/>
            <person name="Tapia R."/>
            <person name="Land M."/>
            <person name="Hauser L."/>
            <person name="Kyrpides N."/>
            <person name="Ivanova N."/>
            <person name="Ovchinnikova G."/>
            <person name="Pagani I."/>
            <person name="Mead D."/>
            <person name="Brumm P."/>
            <person name="Woyke T."/>
        </authorList>
    </citation>
    <scope>NUCLEOTIDE SEQUENCE [LARGE SCALE GENOMIC DNA]</scope>
    <source>
        <strain evidence="12">ATCC 484 / DSM 20113 / JCM 1341 / NBRC 15513 / NCIMB 8980 / NCTC 7547</strain>
    </source>
</reference>
<dbReference type="SUPFAM" id="SSF52141">
    <property type="entry name" value="Uracil-DNA glycosylase-like"/>
    <property type="match status" value="1"/>
</dbReference>
<comment type="similarity">
    <text evidence="1">Belongs to the uracil-DNA glycosylase (UDG) superfamily. Type 4 (UDGa) family.</text>
</comment>
<dbReference type="GO" id="GO:0046872">
    <property type="term" value="F:metal ion binding"/>
    <property type="evidence" value="ECO:0007669"/>
    <property type="project" value="UniProtKB-KW"/>
</dbReference>
<evidence type="ECO:0000256" key="8">
    <source>
        <dbReference type="ARBA" id="ARBA00023014"/>
    </source>
</evidence>
<dbReference type="PANTHER" id="PTHR33693:SF9">
    <property type="entry name" value="TYPE-4 URACIL-DNA GLYCOSYLASE"/>
    <property type="match status" value="1"/>
</dbReference>
<evidence type="ECO:0000256" key="9">
    <source>
        <dbReference type="ARBA" id="ARBA00023204"/>
    </source>
</evidence>
<protein>
    <recommendedName>
        <fullName evidence="2">Type-4 uracil-DNA glycosylase</fullName>
    </recommendedName>
</protein>
<dbReference type="GO" id="GO:0097506">
    <property type="term" value="F:deaminated base DNA N-glycosylase activity"/>
    <property type="evidence" value="ECO:0007669"/>
    <property type="project" value="UniProtKB-ARBA"/>
</dbReference>
<keyword evidence="5" id="KW-0227">DNA damage</keyword>
<evidence type="ECO:0000256" key="5">
    <source>
        <dbReference type="ARBA" id="ARBA00022763"/>
    </source>
</evidence>
<dbReference type="GO" id="GO:0006281">
    <property type="term" value="P:DNA repair"/>
    <property type="evidence" value="ECO:0007669"/>
    <property type="project" value="UniProtKB-KW"/>
</dbReference>
<dbReference type="SMART" id="SM00987">
    <property type="entry name" value="UreE_C"/>
    <property type="match status" value="1"/>
</dbReference>
<dbReference type="eggNOG" id="COG1573">
    <property type="taxonomic scope" value="Bacteria"/>
</dbReference>
<evidence type="ECO:0000256" key="2">
    <source>
        <dbReference type="ARBA" id="ARBA00019403"/>
    </source>
</evidence>
<keyword evidence="8" id="KW-0411">Iron-sulfur</keyword>
<evidence type="ECO:0000259" key="10">
    <source>
        <dbReference type="SMART" id="SM00986"/>
    </source>
</evidence>
<evidence type="ECO:0000313" key="12">
    <source>
        <dbReference type="Proteomes" id="UP000008460"/>
    </source>
</evidence>
<dbReference type="PANTHER" id="PTHR33693">
    <property type="entry name" value="TYPE-5 URACIL-DNA GLYCOSYLASE"/>
    <property type="match status" value="1"/>
</dbReference>
<gene>
    <name evidence="11" type="ordered locus">Celf_3534</name>
</gene>
<dbReference type="RefSeq" id="WP_013772668.1">
    <property type="nucleotide sequence ID" value="NC_015514.1"/>
</dbReference>
<dbReference type="InterPro" id="IPR051536">
    <property type="entry name" value="UDG_Type-4/5"/>
</dbReference>
<dbReference type="Gene3D" id="3.40.470.10">
    <property type="entry name" value="Uracil-DNA glycosylase-like domain"/>
    <property type="match status" value="1"/>
</dbReference>
<accession>F4H327</accession>
<name>F4H327_CELFA</name>
<dbReference type="InterPro" id="IPR005273">
    <property type="entry name" value="Ura-DNA_glyco_family4"/>
</dbReference>
<dbReference type="EMBL" id="CP002666">
    <property type="protein sequence ID" value="AEE47645.1"/>
    <property type="molecule type" value="Genomic_DNA"/>
</dbReference>
<evidence type="ECO:0000256" key="1">
    <source>
        <dbReference type="ARBA" id="ARBA00006521"/>
    </source>
</evidence>
<evidence type="ECO:0000256" key="4">
    <source>
        <dbReference type="ARBA" id="ARBA00022723"/>
    </source>
</evidence>
<keyword evidence="12" id="KW-1185">Reference proteome</keyword>
<feature type="domain" description="Uracil-DNA glycosylase-like" evidence="10">
    <location>
        <begin position="43"/>
        <end position="203"/>
    </location>
</feature>
<dbReference type="CDD" id="cd10030">
    <property type="entry name" value="UDG-F4_TTUDGA_SPO1dp_like"/>
    <property type="match status" value="1"/>
</dbReference>
<proteinExistence type="inferred from homology"/>
<dbReference type="Pfam" id="PF03167">
    <property type="entry name" value="UDG"/>
    <property type="match status" value="1"/>
</dbReference>
<dbReference type="Proteomes" id="UP000008460">
    <property type="component" value="Chromosome"/>
</dbReference>
<dbReference type="KEGG" id="cfi:Celf_3534"/>
<dbReference type="HOGENOM" id="CLU_044815_1_3_11"/>